<sequence length="38" mass="4053">MDITTATAPFALPRTCKNAPQLSCSRQLLTINSKACVS</sequence>
<dbReference type="EMBL" id="GBRH01184687">
    <property type="protein sequence ID" value="JAE13209.1"/>
    <property type="molecule type" value="Transcribed_RNA"/>
</dbReference>
<evidence type="ECO:0000313" key="1">
    <source>
        <dbReference type="EMBL" id="JAE13209.1"/>
    </source>
</evidence>
<name>A0A0A9FPM5_ARUDO</name>
<accession>A0A0A9FPM5</accession>
<dbReference type="AlphaFoldDB" id="A0A0A9FPM5"/>
<protein>
    <submittedName>
        <fullName evidence="1">Uncharacterized protein</fullName>
    </submittedName>
</protein>
<proteinExistence type="predicted"/>
<reference evidence="1" key="1">
    <citation type="submission" date="2014-09" db="EMBL/GenBank/DDBJ databases">
        <authorList>
            <person name="Magalhaes I.L.F."/>
            <person name="Oliveira U."/>
            <person name="Santos F.R."/>
            <person name="Vidigal T.H.D.A."/>
            <person name="Brescovit A.D."/>
            <person name="Santos A.J."/>
        </authorList>
    </citation>
    <scope>NUCLEOTIDE SEQUENCE</scope>
    <source>
        <tissue evidence="1">Shoot tissue taken approximately 20 cm above the soil surface</tissue>
    </source>
</reference>
<reference evidence="1" key="2">
    <citation type="journal article" date="2015" name="Data Brief">
        <title>Shoot transcriptome of the giant reed, Arundo donax.</title>
        <authorList>
            <person name="Barrero R.A."/>
            <person name="Guerrero F.D."/>
            <person name="Moolhuijzen P."/>
            <person name="Goolsby J.A."/>
            <person name="Tidwell J."/>
            <person name="Bellgard S.E."/>
            <person name="Bellgard M.I."/>
        </authorList>
    </citation>
    <scope>NUCLEOTIDE SEQUENCE</scope>
    <source>
        <tissue evidence="1">Shoot tissue taken approximately 20 cm above the soil surface</tissue>
    </source>
</reference>
<organism evidence="1">
    <name type="scientific">Arundo donax</name>
    <name type="common">Giant reed</name>
    <name type="synonym">Donax arundinaceus</name>
    <dbReference type="NCBI Taxonomy" id="35708"/>
    <lineage>
        <taxon>Eukaryota</taxon>
        <taxon>Viridiplantae</taxon>
        <taxon>Streptophyta</taxon>
        <taxon>Embryophyta</taxon>
        <taxon>Tracheophyta</taxon>
        <taxon>Spermatophyta</taxon>
        <taxon>Magnoliopsida</taxon>
        <taxon>Liliopsida</taxon>
        <taxon>Poales</taxon>
        <taxon>Poaceae</taxon>
        <taxon>PACMAD clade</taxon>
        <taxon>Arundinoideae</taxon>
        <taxon>Arundineae</taxon>
        <taxon>Arundo</taxon>
    </lineage>
</organism>